<name>A0A7U9DT33_STRLI</name>
<feature type="compositionally biased region" description="Low complexity" evidence="1">
    <location>
        <begin position="94"/>
        <end position="103"/>
    </location>
</feature>
<dbReference type="Proteomes" id="UP000014062">
    <property type="component" value="Chromosome"/>
</dbReference>
<gene>
    <name evidence="2" type="ORF">SLI_1853</name>
</gene>
<dbReference type="AlphaFoldDB" id="A0A7U9DT33"/>
<evidence type="ECO:0000313" key="2">
    <source>
        <dbReference type="EMBL" id="EOY46568.1"/>
    </source>
</evidence>
<organism evidence="2 3">
    <name type="scientific">Streptomyces lividans 1326</name>
    <dbReference type="NCBI Taxonomy" id="1200984"/>
    <lineage>
        <taxon>Bacteria</taxon>
        <taxon>Bacillati</taxon>
        <taxon>Actinomycetota</taxon>
        <taxon>Actinomycetes</taxon>
        <taxon>Kitasatosporales</taxon>
        <taxon>Streptomycetaceae</taxon>
        <taxon>Streptomyces</taxon>
    </lineage>
</organism>
<sequence>MTCHSLRFHGRPRAEAAPSRDNGLSVPGARVERRSAPARPGRPRSALDPNRPQEPGDWCGRGGPAGAGRGGGERPRTCGVTAGGQRPGAGEGVCGEAAGVREVTGQPGDTGTRWAPPSGKTPRPVRRSPPRGVVGRSRLILREARQSVRGHDVRRSPDA</sequence>
<reference evidence="3" key="1">
    <citation type="journal article" date="2013" name="Genome Biol. Evol.">
        <title>The genome sequence of Streptomyces lividans 66 reveals a novel tRNA-dependent peptide biosynthetic system within a metal-related genomic island.</title>
        <authorList>
            <person name="Cruz-Morales P."/>
            <person name="Vijgenboom E."/>
            <person name="Iruegas-Bocardo F."/>
            <person name="Girard G."/>
            <person name="Yanez-Guerra L.A."/>
            <person name="Ramos-Aboites H.E."/>
            <person name="Pernodet J.L."/>
            <person name="Anne J."/>
            <person name="van Wezel G.P."/>
            <person name="Barona-Gomez F."/>
        </authorList>
    </citation>
    <scope>NUCLEOTIDE SEQUENCE [LARGE SCALE GENOMIC DNA]</scope>
    <source>
        <strain evidence="3">1326</strain>
    </source>
</reference>
<feature type="compositionally biased region" description="Basic residues" evidence="1">
    <location>
        <begin position="1"/>
        <end position="11"/>
    </location>
</feature>
<proteinExistence type="predicted"/>
<evidence type="ECO:0000313" key="3">
    <source>
        <dbReference type="Proteomes" id="UP000014062"/>
    </source>
</evidence>
<feature type="compositionally biased region" description="Low complexity" evidence="1">
    <location>
        <begin position="37"/>
        <end position="46"/>
    </location>
</feature>
<accession>A0A7U9DT33</accession>
<feature type="region of interest" description="Disordered" evidence="1">
    <location>
        <begin position="1"/>
        <end position="137"/>
    </location>
</feature>
<protein>
    <submittedName>
        <fullName evidence="2">Uncharacterized protein</fullName>
    </submittedName>
</protein>
<dbReference type="EMBL" id="CM001889">
    <property type="protein sequence ID" value="EOY46568.1"/>
    <property type="molecule type" value="Genomic_DNA"/>
</dbReference>
<evidence type="ECO:0000256" key="1">
    <source>
        <dbReference type="SAM" id="MobiDB-lite"/>
    </source>
</evidence>
<feature type="compositionally biased region" description="Gly residues" evidence="1">
    <location>
        <begin position="59"/>
        <end position="70"/>
    </location>
</feature>
<feature type="compositionally biased region" description="Gly residues" evidence="1">
    <location>
        <begin position="81"/>
        <end position="93"/>
    </location>
</feature>